<comment type="caution">
    <text evidence="4">The sequence shown here is derived from an EMBL/GenBank/DDBJ whole genome shotgun (WGS) entry which is preliminary data.</text>
</comment>
<dbReference type="GO" id="GO:0003700">
    <property type="term" value="F:DNA-binding transcription factor activity"/>
    <property type="evidence" value="ECO:0007669"/>
    <property type="project" value="InterPro"/>
</dbReference>
<name>A0A1J4KEA1_9EUKA</name>
<dbReference type="CDD" id="cd14686">
    <property type="entry name" value="bZIP"/>
    <property type="match status" value="1"/>
</dbReference>
<dbReference type="GeneID" id="94836512"/>
<gene>
    <name evidence="4" type="ORF">TRFO_21180</name>
</gene>
<evidence type="ECO:0000259" key="3">
    <source>
        <dbReference type="PROSITE" id="PS00036"/>
    </source>
</evidence>
<keyword evidence="2" id="KW-0472">Membrane</keyword>
<dbReference type="SUPFAM" id="SSF57959">
    <property type="entry name" value="Leucine zipper domain"/>
    <property type="match status" value="1"/>
</dbReference>
<evidence type="ECO:0000256" key="1">
    <source>
        <dbReference type="SAM" id="Coils"/>
    </source>
</evidence>
<keyword evidence="5" id="KW-1185">Reference proteome</keyword>
<dbReference type="EMBL" id="MLAK01000630">
    <property type="protein sequence ID" value="OHT09759.1"/>
    <property type="molecule type" value="Genomic_DNA"/>
</dbReference>
<feature type="domain" description="BZIP" evidence="3">
    <location>
        <begin position="107"/>
        <end position="120"/>
    </location>
</feature>
<keyword evidence="2" id="KW-0812">Transmembrane</keyword>
<dbReference type="Proteomes" id="UP000179807">
    <property type="component" value="Unassembled WGS sequence"/>
</dbReference>
<sequence>MDSKNEFEKQCIQIFVFFTIIFHLFALEIVECDFYIIYNYFYDIIEFCRLGSYYLNSHHITRLQKMNQKDEHRVQTDLIFPDYMWNDITMNECLDVHPIGPNNNSTKIKNRLAAKRCREKKDQMLLQLEMSNDILRQEALRLSRQAMTLQIENRYLEDDLKFFQKFMAVLIKK</sequence>
<dbReference type="RefSeq" id="XP_068362895.1">
    <property type="nucleotide sequence ID" value="XM_068501808.1"/>
</dbReference>
<keyword evidence="2" id="KW-1133">Transmembrane helix</keyword>
<feature type="coiled-coil region" evidence="1">
    <location>
        <begin position="125"/>
        <end position="152"/>
    </location>
</feature>
<protein>
    <recommendedName>
        <fullName evidence="3">BZIP domain-containing protein</fullName>
    </recommendedName>
</protein>
<evidence type="ECO:0000256" key="2">
    <source>
        <dbReference type="SAM" id="Phobius"/>
    </source>
</evidence>
<accession>A0A1J4KEA1</accession>
<proteinExistence type="predicted"/>
<dbReference type="InterPro" id="IPR046347">
    <property type="entry name" value="bZIP_sf"/>
</dbReference>
<dbReference type="AlphaFoldDB" id="A0A1J4KEA1"/>
<organism evidence="4 5">
    <name type="scientific">Tritrichomonas foetus</name>
    <dbReference type="NCBI Taxonomy" id="1144522"/>
    <lineage>
        <taxon>Eukaryota</taxon>
        <taxon>Metamonada</taxon>
        <taxon>Parabasalia</taxon>
        <taxon>Tritrichomonadida</taxon>
        <taxon>Tritrichomonadidae</taxon>
        <taxon>Tritrichomonas</taxon>
    </lineage>
</organism>
<dbReference type="VEuPathDB" id="TrichDB:TRFO_21180"/>
<dbReference type="Gene3D" id="1.20.5.170">
    <property type="match status" value="1"/>
</dbReference>
<feature type="transmembrane region" description="Helical" evidence="2">
    <location>
        <begin position="12"/>
        <end position="30"/>
    </location>
</feature>
<dbReference type="InterPro" id="IPR004827">
    <property type="entry name" value="bZIP"/>
</dbReference>
<keyword evidence="1" id="KW-0175">Coiled coil</keyword>
<evidence type="ECO:0000313" key="5">
    <source>
        <dbReference type="Proteomes" id="UP000179807"/>
    </source>
</evidence>
<dbReference type="PROSITE" id="PS00036">
    <property type="entry name" value="BZIP_BASIC"/>
    <property type="match status" value="1"/>
</dbReference>
<reference evidence="4" key="1">
    <citation type="submission" date="2016-10" db="EMBL/GenBank/DDBJ databases">
        <authorList>
            <person name="Benchimol M."/>
            <person name="Almeida L.G."/>
            <person name="Vasconcelos A.T."/>
            <person name="Perreira-Neves A."/>
            <person name="Rosa I.A."/>
            <person name="Tasca T."/>
            <person name="Bogo M.R."/>
            <person name="de Souza W."/>
        </authorList>
    </citation>
    <scope>NUCLEOTIDE SEQUENCE [LARGE SCALE GENOMIC DNA]</scope>
    <source>
        <strain evidence="4">K</strain>
    </source>
</reference>
<evidence type="ECO:0000313" key="4">
    <source>
        <dbReference type="EMBL" id="OHT09759.1"/>
    </source>
</evidence>